<evidence type="ECO:0000313" key="2">
    <source>
        <dbReference type="EMBL" id="GLS19553.1"/>
    </source>
</evidence>
<dbReference type="EMBL" id="BSPC01000023">
    <property type="protein sequence ID" value="GLS19553.1"/>
    <property type="molecule type" value="Genomic_DNA"/>
</dbReference>
<evidence type="ECO:0000313" key="3">
    <source>
        <dbReference type="Proteomes" id="UP001156882"/>
    </source>
</evidence>
<dbReference type="PRINTS" id="PR00778">
    <property type="entry name" value="HTHARSR"/>
</dbReference>
<comment type="caution">
    <text evidence="2">The sequence shown here is derived from an EMBL/GenBank/DDBJ whole genome shotgun (WGS) entry which is preliminary data.</text>
</comment>
<name>A0ABQ6CIL8_9HYPH</name>
<dbReference type="PANTHER" id="PTHR38600:SF2">
    <property type="entry name" value="SLL0088 PROTEIN"/>
    <property type="match status" value="1"/>
</dbReference>
<dbReference type="InterPro" id="IPR036388">
    <property type="entry name" value="WH-like_DNA-bd_sf"/>
</dbReference>
<dbReference type="PROSITE" id="PS50987">
    <property type="entry name" value="HTH_ARSR_2"/>
    <property type="match status" value="1"/>
</dbReference>
<dbReference type="Pfam" id="PF01022">
    <property type="entry name" value="HTH_5"/>
    <property type="match status" value="1"/>
</dbReference>
<dbReference type="SUPFAM" id="SSF46785">
    <property type="entry name" value="Winged helix' DNA-binding domain"/>
    <property type="match status" value="1"/>
</dbReference>
<reference evidence="3" key="1">
    <citation type="journal article" date="2019" name="Int. J. Syst. Evol. Microbiol.">
        <title>The Global Catalogue of Microorganisms (GCM) 10K type strain sequencing project: providing services to taxonomists for standard genome sequencing and annotation.</title>
        <authorList>
            <consortium name="The Broad Institute Genomics Platform"/>
            <consortium name="The Broad Institute Genome Sequencing Center for Infectious Disease"/>
            <person name="Wu L."/>
            <person name="Ma J."/>
        </authorList>
    </citation>
    <scope>NUCLEOTIDE SEQUENCE [LARGE SCALE GENOMIC DNA]</scope>
    <source>
        <strain evidence="3">NBRC 101365</strain>
    </source>
</reference>
<proteinExistence type="predicted"/>
<dbReference type="InterPro" id="IPR011991">
    <property type="entry name" value="ArsR-like_HTH"/>
</dbReference>
<gene>
    <name evidence="2" type="ORF">GCM10007874_25700</name>
</gene>
<keyword evidence="3" id="KW-1185">Reference proteome</keyword>
<sequence>MASSPDAQALDRMFHALADASRRSMVDRLCQGSATVTELAVPLSMGLPAVLKHLSVLEAAGIVTSEKSGRVRTYRMTADALKLAEGWLAERKALLGQPRIKPDRHRNGESLEVKEA</sequence>
<organism evidence="2 3">
    <name type="scientific">Labrys miyagiensis</name>
    <dbReference type="NCBI Taxonomy" id="346912"/>
    <lineage>
        <taxon>Bacteria</taxon>
        <taxon>Pseudomonadati</taxon>
        <taxon>Pseudomonadota</taxon>
        <taxon>Alphaproteobacteria</taxon>
        <taxon>Hyphomicrobiales</taxon>
        <taxon>Xanthobacteraceae</taxon>
        <taxon>Labrys</taxon>
    </lineage>
</organism>
<dbReference type="InterPro" id="IPR036390">
    <property type="entry name" value="WH_DNA-bd_sf"/>
</dbReference>
<accession>A0ABQ6CIL8</accession>
<dbReference type="SMART" id="SM00418">
    <property type="entry name" value="HTH_ARSR"/>
    <property type="match status" value="1"/>
</dbReference>
<evidence type="ECO:0000259" key="1">
    <source>
        <dbReference type="PROSITE" id="PS50987"/>
    </source>
</evidence>
<dbReference type="Gene3D" id="1.10.10.10">
    <property type="entry name" value="Winged helix-like DNA-binding domain superfamily/Winged helix DNA-binding domain"/>
    <property type="match status" value="1"/>
</dbReference>
<dbReference type="InterPro" id="IPR001845">
    <property type="entry name" value="HTH_ArsR_DNA-bd_dom"/>
</dbReference>
<dbReference type="NCBIfam" id="NF033788">
    <property type="entry name" value="HTH_metalloreg"/>
    <property type="match status" value="1"/>
</dbReference>
<protein>
    <recommendedName>
        <fullName evidence="1">HTH arsR-type domain-containing protein</fullName>
    </recommendedName>
</protein>
<dbReference type="CDD" id="cd00090">
    <property type="entry name" value="HTH_ARSR"/>
    <property type="match status" value="1"/>
</dbReference>
<dbReference type="Proteomes" id="UP001156882">
    <property type="component" value="Unassembled WGS sequence"/>
</dbReference>
<feature type="domain" description="HTH arsR-type" evidence="1">
    <location>
        <begin position="2"/>
        <end position="95"/>
    </location>
</feature>
<dbReference type="PANTHER" id="PTHR38600">
    <property type="entry name" value="TRANSCRIPTIONAL REGULATORY PROTEIN"/>
    <property type="match status" value="1"/>
</dbReference>